<dbReference type="PANTHER" id="PTHR38790">
    <property type="entry name" value="2EXR DOMAIN-CONTAINING PROTEIN-RELATED"/>
    <property type="match status" value="1"/>
</dbReference>
<comment type="caution">
    <text evidence="2">The sequence shown here is derived from an EMBL/GenBank/DDBJ whole genome shotgun (WGS) entry which is preliminary data.</text>
</comment>
<reference evidence="2" key="2">
    <citation type="submission" date="2023-05" db="EMBL/GenBank/DDBJ databases">
        <authorList>
            <consortium name="Lawrence Berkeley National Laboratory"/>
            <person name="Steindorff A."/>
            <person name="Hensen N."/>
            <person name="Bonometti L."/>
            <person name="Westerberg I."/>
            <person name="Brannstrom I.O."/>
            <person name="Guillou S."/>
            <person name="Cros-Aarteil S."/>
            <person name="Calhoun S."/>
            <person name="Haridas S."/>
            <person name="Kuo A."/>
            <person name="Mondo S."/>
            <person name="Pangilinan J."/>
            <person name="Riley R."/>
            <person name="Labutti K."/>
            <person name="Andreopoulos B."/>
            <person name="Lipzen A."/>
            <person name="Chen C."/>
            <person name="Yanf M."/>
            <person name="Daum C."/>
            <person name="Ng V."/>
            <person name="Clum A."/>
            <person name="Ohm R."/>
            <person name="Martin F."/>
            <person name="Silar P."/>
            <person name="Natvig D."/>
            <person name="Lalanne C."/>
            <person name="Gautier V."/>
            <person name="Ament-Velasquez S.L."/>
            <person name="Kruys A."/>
            <person name="Hutchinson M.I."/>
            <person name="Powell A.J."/>
            <person name="Barry K."/>
            <person name="Miller A.N."/>
            <person name="Grigoriev I.V."/>
            <person name="Debuchy R."/>
            <person name="Gladieux P."/>
            <person name="Thoren M.H."/>
            <person name="Johannesson H."/>
        </authorList>
    </citation>
    <scope>NUCLEOTIDE SEQUENCE</scope>
    <source>
        <strain evidence="2">PSN293</strain>
    </source>
</reference>
<evidence type="ECO:0000256" key="1">
    <source>
        <dbReference type="SAM" id="MobiDB-lite"/>
    </source>
</evidence>
<dbReference type="AlphaFoldDB" id="A0AAN6XZS5"/>
<name>A0AAN6XZS5_9PEZI</name>
<feature type="compositionally biased region" description="Polar residues" evidence="1">
    <location>
        <begin position="13"/>
        <end position="27"/>
    </location>
</feature>
<evidence type="ECO:0000313" key="2">
    <source>
        <dbReference type="EMBL" id="KAK4209744.1"/>
    </source>
</evidence>
<reference evidence="2" key="1">
    <citation type="journal article" date="2023" name="Mol. Phylogenet. Evol.">
        <title>Genome-scale phylogeny and comparative genomics of the fungal order Sordariales.</title>
        <authorList>
            <person name="Hensen N."/>
            <person name="Bonometti L."/>
            <person name="Westerberg I."/>
            <person name="Brannstrom I.O."/>
            <person name="Guillou S."/>
            <person name="Cros-Aarteil S."/>
            <person name="Calhoun S."/>
            <person name="Haridas S."/>
            <person name="Kuo A."/>
            <person name="Mondo S."/>
            <person name="Pangilinan J."/>
            <person name="Riley R."/>
            <person name="LaButti K."/>
            <person name="Andreopoulos B."/>
            <person name="Lipzen A."/>
            <person name="Chen C."/>
            <person name="Yan M."/>
            <person name="Daum C."/>
            <person name="Ng V."/>
            <person name="Clum A."/>
            <person name="Steindorff A."/>
            <person name="Ohm R.A."/>
            <person name="Martin F."/>
            <person name="Silar P."/>
            <person name="Natvig D.O."/>
            <person name="Lalanne C."/>
            <person name="Gautier V."/>
            <person name="Ament-Velasquez S.L."/>
            <person name="Kruys A."/>
            <person name="Hutchinson M.I."/>
            <person name="Powell A.J."/>
            <person name="Barry K."/>
            <person name="Miller A.N."/>
            <person name="Grigoriev I.V."/>
            <person name="Debuchy R."/>
            <person name="Gladieux P."/>
            <person name="Hiltunen Thoren M."/>
            <person name="Johannesson H."/>
        </authorList>
    </citation>
    <scope>NUCLEOTIDE SEQUENCE</scope>
    <source>
        <strain evidence="2">PSN293</strain>
    </source>
</reference>
<keyword evidence="3" id="KW-1185">Reference proteome</keyword>
<feature type="compositionally biased region" description="Basic and acidic residues" evidence="1">
    <location>
        <begin position="1"/>
        <end position="11"/>
    </location>
</feature>
<dbReference type="Proteomes" id="UP001301769">
    <property type="component" value="Unassembled WGS sequence"/>
</dbReference>
<organism evidence="2 3">
    <name type="scientific">Rhypophila decipiens</name>
    <dbReference type="NCBI Taxonomy" id="261697"/>
    <lineage>
        <taxon>Eukaryota</taxon>
        <taxon>Fungi</taxon>
        <taxon>Dikarya</taxon>
        <taxon>Ascomycota</taxon>
        <taxon>Pezizomycotina</taxon>
        <taxon>Sordariomycetes</taxon>
        <taxon>Sordariomycetidae</taxon>
        <taxon>Sordariales</taxon>
        <taxon>Naviculisporaceae</taxon>
        <taxon>Rhypophila</taxon>
    </lineage>
</organism>
<feature type="region of interest" description="Disordered" evidence="1">
    <location>
        <begin position="1"/>
        <end position="29"/>
    </location>
</feature>
<dbReference type="EMBL" id="MU858195">
    <property type="protein sequence ID" value="KAK4209744.1"/>
    <property type="molecule type" value="Genomic_DNA"/>
</dbReference>
<accession>A0AAN6XZS5</accession>
<sequence>MAGNKKPEKSTTNKKTISGRQALQQGASPLFKKLPQEMRDKIYDQVFAYTRLSYGEKSPRRLESVRIKPAPHGLALLRTCHRVKYEIGDRWLRQVLFHFEDPLVMLDKLTALPHRLISQVRHVRMRYGYIFLSSDRPGDEGRWFSYNLLHALKLIPGLKADVLTVMGFMLLGGTGSQYDMLNILIRGSDGWKELHFLSCSSHLLGYADKWPTGYLREPQPAHWQTILNLRDGADSLPSVTIYRSKTAGGTPSTRASLMTNPSNWEPFQQTDTIGNGTYGTVEDANIMSTPNERDKEVLVIARRGKGVDYQEKKNSRYIEGDIRRNAPGKSWKEIRKMCIDDFHDMYADEDDRSFSDEDDLEPPGGIIDSYARVDEYEWTGLDDRAWSRTSSLL</sequence>
<gene>
    <name evidence="2" type="ORF">QBC37DRAFT_449742</name>
</gene>
<evidence type="ECO:0000313" key="3">
    <source>
        <dbReference type="Proteomes" id="UP001301769"/>
    </source>
</evidence>
<proteinExistence type="predicted"/>
<protein>
    <submittedName>
        <fullName evidence="2">Uncharacterized protein</fullName>
    </submittedName>
</protein>